<dbReference type="Proteomes" id="UP001642900">
    <property type="component" value="Unassembled WGS sequence"/>
</dbReference>
<sequence>MSMIATAPQFDRQLQPRERPARFPRLALRQRSSEHPMVMFSVIVATAFLSMALIPTSGPAWASFGGPLKLTEDAATTAKTYRLPLSQIERACRGQAWGAESADCLGVIVKESGLGKPRKVRMVASAEPLTHTPNIF</sequence>
<keyword evidence="2" id="KW-1185">Reference proteome</keyword>
<dbReference type="AlphaFoldDB" id="A0A6G4WBX5"/>
<evidence type="ECO:0000313" key="2">
    <source>
        <dbReference type="Proteomes" id="UP001642900"/>
    </source>
</evidence>
<organism evidence="1 2">
    <name type="scientific">Allomesorhizobium camelthorni</name>
    <dbReference type="NCBI Taxonomy" id="475069"/>
    <lineage>
        <taxon>Bacteria</taxon>
        <taxon>Pseudomonadati</taxon>
        <taxon>Pseudomonadota</taxon>
        <taxon>Alphaproteobacteria</taxon>
        <taxon>Hyphomicrobiales</taxon>
        <taxon>Phyllobacteriaceae</taxon>
        <taxon>Allomesorhizobium</taxon>
    </lineage>
</organism>
<gene>
    <name evidence="1" type="ORF">G6N73_11700</name>
</gene>
<name>A0A6G4WBX5_9HYPH</name>
<accession>A0A6G4WBX5</accession>
<reference evidence="1 2" key="1">
    <citation type="submission" date="2020-02" db="EMBL/GenBank/DDBJ databases">
        <title>Genome sequence of strain CCNWXJ40-4.</title>
        <authorList>
            <person name="Gao J."/>
            <person name="Sun J."/>
        </authorList>
    </citation>
    <scope>NUCLEOTIDE SEQUENCE [LARGE SCALE GENOMIC DNA]</scope>
    <source>
        <strain evidence="1 2">CCNWXJ 40-4</strain>
    </source>
</reference>
<dbReference type="RefSeq" id="WP_165027739.1">
    <property type="nucleotide sequence ID" value="NZ_JAAKZF010000012.1"/>
</dbReference>
<comment type="caution">
    <text evidence="1">The sequence shown here is derived from an EMBL/GenBank/DDBJ whole genome shotgun (WGS) entry which is preliminary data.</text>
</comment>
<evidence type="ECO:0000313" key="1">
    <source>
        <dbReference type="EMBL" id="NGO51838.1"/>
    </source>
</evidence>
<proteinExistence type="predicted"/>
<dbReference type="EMBL" id="JAAKZF010000012">
    <property type="protein sequence ID" value="NGO51838.1"/>
    <property type="molecule type" value="Genomic_DNA"/>
</dbReference>
<protein>
    <submittedName>
        <fullName evidence="1">Uncharacterized protein</fullName>
    </submittedName>
</protein>